<protein>
    <submittedName>
        <fullName evidence="2">6-phosphogluconate dehydrogenase, decarboxylating</fullName>
        <ecNumber evidence="2">1.1.1.44</ecNumber>
    </submittedName>
</protein>
<keyword evidence="2" id="KW-0560">Oxidoreductase</keyword>
<name>A0A6J4PJB6_9ACTN</name>
<dbReference type="EMBL" id="CADCUZ010000072">
    <property type="protein sequence ID" value="CAA9416199.1"/>
    <property type="molecule type" value="Genomic_DNA"/>
</dbReference>
<dbReference type="GO" id="GO:0004616">
    <property type="term" value="F:phosphogluconate dehydrogenase (decarboxylating) activity"/>
    <property type="evidence" value="ECO:0007669"/>
    <property type="project" value="UniProtKB-EC"/>
</dbReference>
<feature type="compositionally biased region" description="Basic and acidic residues" evidence="1">
    <location>
        <begin position="245"/>
        <end position="259"/>
    </location>
</feature>
<feature type="compositionally biased region" description="Low complexity" evidence="1">
    <location>
        <begin position="267"/>
        <end position="288"/>
    </location>
</feature>
<feature type="region of interest" description="Disordered" evidence="1">
    <location>
        <begin position="1"/>
        <end position="37"/>
    </location>
</feature>
<sequence>GHRYLGHGPDGVQYGPSAGGQGRPPRDRGQPLVGQGGRGCCGWGRGGLQRGGVRREAADASGVVEHVAGGGDDGRHDPAVHAARRRGRHHRGRGELVLQGLRGARPRGQERGFPVVGRRGVWGRLGLRRRVLHHDRGRLGRLRARRACLSDARAPERLRVPGRCGCRPLRQDGPQRGRVRDDAGLRRGVRDPAEKPLRLRPPRPLQPLEPGERGPFLAPGAGRERLLAGREPGQRPGLRRGLRRGALDGDGGDRRERSGQRHRRLPLRPLRLAPGRLFRNEGPRGPARPVRRPRHPGGEHQVPRAGAEV</sequence>
<dbReference type="EC" id="1.1.1.44" evidence="2"/>
<feature type="region of interest" description="Disordered" evidence="1">
    <location>
        <begin position="161"/>
        <end position="309"/>
    </location>
</feature>
<dbReference type="AlphaFoldDB" id="A0A6J4PJB6"/>
<feature type="compositionally biased region" description="Basic and acidic residues" evidence="1">
    <location>
        <begin position="169"/>
        <end position="197"/>
    </location>
</feature>
<proteinExistence type="predicted"/>
<feature type="non-terminal residue" evidence="2">
    <location>
        <position position="309"/>
    </location>
</feature>
<accession>A0A6J4PJB6</accession>
<evidence type="ECO:0000313" key="2">
    <source>
        <dbReference type="EMBL" id="CAA9416199.1"/>
    </source>
</evidence>
<evidence type="ECO:0000256" key="1">
    <source>
        <dbReference type="SAM" id="MobiDB-lite"/>
    </source>
</evidence>
<feature type="non-terminal residue" evidence="2">
    <location>
        <position position="1"/>
    </location>
</feature>
<organism evidence="2">
    <name type="scientific">uncultured Rubrobacteraceae bacterium</name>
    <dbReference type="NCBI Taxonomy" id="349277"/>
    <lineage>
        <taxon>Bacteria</taxon>
        <taxon>Bacillati</taxon>
        <taxon>Actinomycetota</taxon>
        <taxon>Rubrobacteria</taxon>
        <taxon>Rubrobacterales</taxon>
        <taxon>Rubrobacteraceae</taxon>
        <taxon>environmental samples</taxon>
    </lineage>
</organism>
<gene>
    <name evidence="2" type="ORF">AVDCRST_MAG55-1666</name>
</gene>
<reference evidence="2" key="1">
    <citation type="submission" date="2020-02" db="EMBL/GenBank/DDBJ databases">
        <authorList>
            <person name="Meier V. D."/>
        </authorList>
    </citation>
    <scope>NUCLEOTIDE SEQUENCE</scope>
    <source>
        <strain evidence="2">AVDCRST_MAG55</strain>
    </source>
</reference>